<dbReference type="SUPFAM" id="SSF54427">
    <property type="entry name" value="NTF2-like"/>
    <property type="match status" value="1"/>
</dbReference>
<dbReference type="Proteomes" id="UP000256913">
    <property type="component" value="Unassembled WGS sequence"/>
</dbReference>
<dbReference type="InterPro" id="IPR032710">
    <property type="entry name" value="NTF2-like_dom_sf"/>
</dbReference>
<protein>
    <recommendedName>
        <fullName evidence="3">Ester cyclase</fullName>
    </recommendedName>
</protein>
<comment type="caution">
    <text evidence="1">The sequence shown here is derived from an EMBL/GenBank/DDBJ whole genome shotgun (WGS) entry which is preliminary data.</text>
</comment>
<dbReference type="InterPro" id="IPR009959">
    <property type="entry name" value="Cyclase_SnoaL-like"/>
</dbReference>
<dbReference type="PANTHER" id="PTHR38436">
    <property type="entry name" value="POLYKETIDE CYCLASE SNOAL-LIKE DOMAIN"/>
    <property type="match status" value="1"/>
</dbReference>
<reference evidence="1 2" key="1">
    <citation type="submission" date="2018-08" db="EMBL/GenBank/DDBJ databases">
        <title>Sequencing the genomes of 1000 actinobacteria strains.</title>
        <authorList>
            <person name="Klenk H.-P."/>
        </authorList>
    </citation>
    <scope>NUCLEOTIDE SEQUENCE [LARGE SCALE GENOMIC DNA]</scope>
    <source>
        <strain evidence="1 2">DSM 44099</strain>
    </source>
</reference>
<dbReference type="PANTHER" id="PTHR38436:SF1">
    <property type="entry name" value="ESTER CYCLASE"/>
    <property type="match status" value="1"/>
</dbReference>
<gene>
    <name evidence="1" type="ORF">DFJ67_6665</name>
</gene>
<evidence type="ECO:0008006" key="3">
    <source>
        <dbReference type="Google" id="ProtNLM"/>
    </source>
</evidence>
<dbReference type="AlphaFoldDB" id="A0A3D9ZUK1"/>
<evidence type="ECO:0000313" key="1">
    <source>
        <dbReference type="EMBL" id="REG00610.1"/>
    </source>
</evidence>
<evidence type="ECO:0000313" key="2">
    <source>
        <dbReference type="Proteomes" id="UP000256913"/>
    </source>
</evidence>
<dbReference type="Gene3D" id="3.10.450.50">
    <property type="match status" value="1"/>
</dbReference>
<dbReference type="OrthoDB" id="129343at2"/>
<accession>A0A3D9ZUK1</accession>
<dbReference type="RefSeq" id="WP_116072264.1">
    <property type="nucleotide sequence ID" value="NZ_BONB01000011.1"/>
</dbReference>
<sequence length="140" mass="15655">MSEQNTAVYSRFHNAVNSRDFDLNAKTIDEVVDPDVIFHAPVPMGVGGQEAMKRVWTVLLRAFPDVHVSTEDVIVEGDKVVYRQTVTGTHQGEYRGIPATGRHVEYDEIFIVRFADGRIVEIWGVVDVLAQLRQLGVFAG</sequence>
<name>A0A3D9ZUK1_9ACTN</name>
<organism evidence="1 2">
    <name type="scientific">Asanoa ferruginea</name>
    <dbReference type="NCBI Taxonomy" id="53367"/>
    <lineage>
        <taxon>Bacteria</taxon>
        <taxon>Bacillati</taxon>
        <taxon>Actinomycetota</taxon>
        <taxon>Actinomycetes</taxon>
        <taxon>Micromonosporales</taxon>
        <taxon>Micromonosporaceae</taxon>
        <taxon>Asanoa</taxon>
    </lineage>
</organism>
<dbReference type="EMBL" id="QUMQ01000001">
    <property type="protein sequence ID" value="REG00610.1"/>
    <property type="molecule type" value="Genomic_DNA"/>
</dbReference>
<keyword evidence="2" id="KW-1185">Reference proteome</keyword>
<proteinExistence type="predicted"/>
<dbReference type="GO" id="GO:0030638">
    <property type="term" value="P:polyketide metabolic process"/>
    <property type="evidence" value="ECO:0007669"/>
    <property type="project" value="InterPro"/>
</dbReference>
<dbReference type="Pfam" id="PF07366">
    <property type="entry name" value="SnoaL"/>
    <property type="match status" value="1"/>
</dbReference>